<keyword evidence="3" id="KW-1185">Reference proteome</keyword>
<comment type="caution">
    <text evidence="2">The sequence shown here is derived from an EMBL/GenBank/DDBJ whole genome shotgun (WGS) entry which is preliminary data.</text>
</comment>
<evidence type="ECO:0000259" key="1">
    <source>
        <dbReference type="Pfam" id="PF01261"/>
    </source>
</evidence>
<accession>A0A926DPG3</accession>
<dbReference type="PANTHER" id="PTHR12110:SF41">
    <property type="entry name" value="INOSOSE DEHYDRATASE"/>
    <property type="match status" value="1"/>
</dbReference>
<dbReference type="EMBL" id="JACRSU010000004">
    <property type="protein sequence ID" value="MBC8541601.1"/>
    <property type="molecule type" value="Genomic_DNA"/>
</dbReference>
<dbReference type="SUPFAM" id="SSF51658">
    <property type="entry name" value="Xylose isomerase-like"/>
    <property type="match status" value="1"/>
</dbReference>
<dbReference type="Gene3D" id="3.20.20.150">
    <property type="entry name" value="Divalent-metal-dependent TIM barrel enzymes"/>
    <property type="match status" value="1"/>
</dbReference>
<dbReference type="Proteomes" id="UP000611762">
    <property type="component" value="Unassembled WGS sequence"/>
</dbReference>
<dbReference type="InterPro" id="IPR013022">
    <property type="entry name" value="Xyl_isomerase-like_TIM-brl"/>
</dbReference>
<reference evidence="2" key="1">
    <citation type="submission" date="2020-08" db="EMBL/GenBank/DDBJ databases">
        <title>Genome public.</title>
        <authorList>
            <person name="Liu C."/>
            <person name="Sun Q."/>
        </authorList>
    </citation>
    <scope>NUCLEOTIDE SEQUENCE</scope>
    <source>
        <strain evidence="2">H8</strain>
    </source>
</reference>
<feature type="domain" description="Xylose isomerase-like TIM barrel" evidence="1">
    <location>
        <begin position="29"/>
        <end position="250"/>
    </location>
</feature>
<gene>
    <name evidence="2" type="ORF">H8698_11490</name>
</gene>
<dbReference type="AlphaFoldDB" id="A0A926DPG3"/>
<dbReference type="InterPro" id="IPR050312">
    <property type="entry name" value="IolE/XylAMocC-like"/>
</dbReference>
<organism evidence="2 3">
    <name type="scientific">Congzhengia minquanensis</name>
    <dbReference type="NCBI Taxonomy" id="2763657"/>
    <lineage>
        <taxon>Bacteria</taxon>
        <taxon>Bacillati</taxon>
        <taxon>Bacillota</taxon>
        <taxon>Clostridia</taxon>
        <taxon>Eubacteriales</taxon>
        <taxon>Oscillospiraceae</taxon>
        <taxon>Congzhengia</taxon>
    </lineage>
</organism>
<keyword evidence="2" id="KW-0413">Isomerase</keyword>
<proteinExistence type="predicted"/>
<sequence length="256" mass="29082">MEKLGLQLFTIRDFLKTPEDVKNSFSKLIELGYTEGQTATSDWYGMGAEKFRDICRETGLSICGTHYSFDRIYDATDEVMKEHEIVGTTNIGIGGMPGLSEMTLESVKVFVEKFNEVARKIHKHGFKLTYHNHHWEFAKHSGVRIMDYLADNLDKDATSFVLDTHWVQAGGGDVIDWMKKLAGRIDILHLKDYKIENGERAFAEIYEGNINFDGVLKTAEEIGVKHYVVEEDTCPGDPFDSIRISADNLKARGYLK</sequence>
<dbReference type="Pfam" id="PF01261">
    <property type="entry name" value="AP_endonuc_2"/>
    <property type="match status" value="1"/>
</dbReference>
<dbReference type="GO" id="GO:0016853">
    <property type="term" value="F:isomerase activity"/>
    <property type="evidence" value="ECO:0007669"/>
    <property type="project" value="UniProtKB-KW"/>
</dbReference>
<name>A0A926DPG3_9FIRM</name>
<dbReference type="RefSeq" id="WP_249313625.1">
    <property type="nucleotide sequence ID" value="NZ_JACRSU010000004.1"/>
</dbReference>
<evidence type="ECO:0000313" key="2">
    <source>
        <dbReference type="EMBL" id="MBC8541601.1"/>
    </source>
</evidence>
<evidence type="ECO:0000313" key="3">
    <source>
        <dbReference type="Proteomes" id="UP000611762"/>
    </source>
</evidence>
<protein>
    <submittedName>
        <fullName evidence="2">Sugar phosphate isomerase/epimerase</fullName>
    </submittedName>
</protein>
<dbReference type="InterPro" id="IPR036237">
    <property type="entry name" value="Xyl_isomerase-like_sf"/>
</dbReference>
<dbReference type="PANTHER" id="PTHR12110">
    <property type="entry name" value="HYDROXYPYRUVATE ISOMERASE"/>
    <property type="match status" value="1"/>
</dbReference>